<dbReference type="EMBL" id="BSYO01000037">
    <property type="protein sequence ID" value="GMH29791.1"/>
    <property type="molecule type" value="Genomic_DNA"/>
</dbReference>
<dbReference type="AlphaFoldDB" id="A0AAD3Y7P2"/>
<proteinExistence type="predicted"/>
<accession>A0AAD3Y7P2</accession>
<organism evidence="1 2">
    <name type="scientific">Nepenthes gracilis</name>
    <name type="common">Slender pitcher plant</name>
    <dbReference type="NCBI Taxonomy" id="150966"/>
    <lineage>
        <taxon>Eukaryota</taxon>
        <taxon>Viridiplantae</taxon>
        <taxon>Streptophyta</taxon>
        <taxon>Embryophyta</taxon>
        <taxon>Tracheophyta</taxon>
        <taxon>Spermatophyta</taxon>
        <taxon>Magnoliopsida</taxon>
        <taxon>eudicotyledons</taxon>
        <taxon>Gunneridae</taxon>
        <taxon>Pentapetalae</taxon>
        <taxon>Caryophyllales</taxon>
        <taxon>Nepenthaceae</taxon>
        <taxon>Nepenthes</taxon>
    </lineage>
</organism>
<gene>
    <name evidence="1" type="ORF">Nepgr_031634</name>
</gene>
<name>A0AAD3Y7P2_NEPGR</name>
<sequence>METTEPLVSNVPKVAPKFVVVVRLSEAEEVAIGFDTIQLTEHLDFTAQGGESSSLGISPLSKVFIQNDLGSIISSFDQCSADISFLFFLKYGI</sequence>
<keyword evidence="2" id="KW-1185">Reference proteome</keyword>
<evidence type="ECO:0000313" key="1">
    <source>
        <dbReference type="EMBL" id="GMH29791.1"/>
    </source>
</evidence>
<evidence type="ECO:0000313" key="2">
    <source>
        <dbReference type="Proteomes" id="UP001279734"/>
    </source>
</evidence>
<reference evidence="1" key="1">
    <citation type="submission" date="2023-05" db="EMBL/GenBank/DDBJ databases">
        <title>Nepenthes gracilis genome sequencing.</title>
        <authorList>
            <person name="Fukushima K."/>
        </authorList>
    </citation>
    <scope>NUCLEOTIDE SEQUENCE</scope>
    <source>
        <strain evidence="1">SING2019-196</strain>
    </source>
</reference>
<protein>
    <submittedName>
        <fullName evidence="1">Uncharacterized protein</fullName>
    </submittedName>
</protein>
<comment type="caution">
    <text evidence="1">The sequence shown here is derived from an EMBL/GenBank/DDBJ whole genome shotgun (WGS) entry which is preliminary data.</text>
</comment>
<dbReference type="Proteomes" id="UP001279734">
    <property type="component" value="Unassembled WGS sequence"/>
</dbReference>